<dbReference type="EMBL" id="EU953483">
    <property type="protein sequence ID" value="ACG25601.1"/>
    <property type="molecule type" value="mRNA"/>
</dbReference>
<reference evidence="2" key="1">
    <citation type="journal article" date="2009" name="Plant Mol. Biol.">
        <title>Insights into corn genes derived from large-scale cDNA sequencing.</title>
        <authorList>
            <person name="Alexandrov N.N."/>
            <person name="Brover V.V."/>
            <person name="Freidin S."/>
            <person name="Troukhan M.E."/>
            <person name="Tatarinova T.V."/>
            <person name="Zhang H."/>
            <person name="Swaller T.J."/>
            <person name="Lu Y.P."/>
            <person name="Bouck J."/>
            <person name="Flavell R.B."/>
            <person name="Feldmann K.A."/>
        </authorList>
    </citation>
    <scope>NUCLEOTIDE SEQUENCE</scope>
</reference>
<dbReference type="EMBL" id="EU953130">
    <property type="protein sequence ID" value="ACG25248.1"/>
    <property type="molecule type" value="mRNA"/>
</dbReference>
<evidence type="ECO:0000256" key="1">
    <source>
        <dbReference type="SAM" id="MobiDB-lite"/>
    </source>
</evidence>
<name>B6SK65_MAIZE</name>
<feature type="compositionally biased region" description="Gly residues" evidence="1">
    <location>
        <begin position="1"/>
        <end position="11"/>
    </location>
</feature>
<protein>
    <submittedName>
        <fullName evidence="2">Uncharacterized protein</fullName>
    </submittedName>
</protein>
<sequence length="104" mass="11259">MAQDAGDGGGELPPPVKKKSPAEEEAEKRRKKLTPGSLMKGIIRSGSGDATPAEGDQVERTACPLCLHISCNEIVEVHTIRNVCFPLQPNHCLMLIDEQGRLEL</sequence>
<evidence type="ECO:0000313" key="2">
    <source>
        <dbReference type="EMBL" id="ACG25248.1"/>
    </source>
</evidence>
<proteinExistence type="evidence at transcript level"/>
<feature type="region of interest" description="Disordered" evidence="1">
    <location>
        <begin position="1"/>
        <end position="55"/>
    </location>
</feature>
<accession>B6SK65</accession>
<organism evidence="2">
    <name type="scientific">Zea mays</name>
    <name type="common">Maize</name>
    <dbReference type="NCBI Taxonomy" id="4577"/>
    <lineage>
        <taxon>Eukaryota</taxon>
        <taxon>Viridiplantae</taxon>
        <taxon>Streptophyta</taxon>
        <taxon>Embryophyta</taxon>
        <taxon>Tracheophyta</taxon>
        <taxon>Spermatophyta</taxon>
        <taxon>Magnoliopsida</taxon>
        <taxon>Liliopsida</taxon>
        <taxon>Poales</taxon>
        <taxon>Poaceae</taxon>
        <taxon>PACMAD clade</taxon>
        <taxon>Panicoideae</taxon>
        <taxon>Andropogonodae</taxon>
        <taxon>Andropogoneae</taxon>
        <taxon>Tripsacinae</taxon>
        <taxon>Zea</taxon>
    </lineage>
</organism>
<dbReference type="AlphaFoldDB" id="B6SK65"/>
<dbReference type="HOGENOM" id="CLU_2254072_0_0_1"/>